<comment type="caution">
    <text evidence="3">The sequence shown here is derived from an EMBL/GenBank/DDBJ whole genome shotgun (WGS) entry which is preliminary data.</text>
</comment>
<feature type="chain" id="PRO_5045802466" description="Pentapeptide MXKDX repeat protein" evidence="2">
    <location>
        <begin position="23"/>
        <end position="53"/>
    </location>
</feature>
<proteinExistence type="predicted"/>
<dbReference type="RefSeq" id="WP_247397571.1">
    <property type="nucleotide sequence ID" value="NZ_JAKNRV010000033.1"/>
</dbReference>
<sequence length="53" mass="5885">MKKLTTAILGIYLAVGVAVVHADDTMKKNTRKKDSMSNDGMKKDDMKKNDISQ</sequence>
<evidence type="ECO:0000256" key="2">
    <source>
        <dbReference type="SAM" id="SignalP"/>
    </source>
</evidence>
<evidence type="ECO:0000313" key="3">
    <source>
        <dbReference type="EMBL" id="MCK1783999.1"/>
    </source>
</evidence>
<evidence type="ECO:0000313" key="4">
    <source>
        <dbReference type="Proteomes" id="UP001317085"/>
    </source>
</evidence>
<evidence type="ECO:0000256" key="1">
    <source>
        <dbReference type="SAM" id="MobiDB-lite"/>
    </source>
</evidence>
<dbReference type="EMBL" id="JAKNRV010000033">
    <property type="protein sequence ID" value="MCK1783999.1"/>
    <property type="molecule type" value="Genomic_DNA"/>
</dbReference>
<protein>
    <recommendedName>
        <fullName evidence="5">Pentapeptide MXKDX repeat protein</fullName>
    </recommendedName>
</protein>
<name>A0ABT0EEU8_9PSED</name>
<dbReference type="Proteomes" id="UP001317085">
    <property type="component" value="Unassembled WGS sequence"/>
</dbReference>
<gene>
    <name evidence="3" type="ORF">L9Z73_06405</name>
</gene>
<keyword evidence="4" id="KW-1185">Reference proteome</keyword>
<accession>A0ABT0EEU8</accession>
<evidence type="ECO:0008006" key="5">
    <source>
        <dbReference type="Google" id="ProtNLM"/>
    </source>
</evidence>
<feature type="region of interest" description="Disordered" evidence="1">
    <location>
        <begin position="24"/>
        <end position="53"/>
    </location>
</feature>
<organism evidence="3 4">
    <name type="scientific">Pseudomonas emilianonis</name>
    <dbReference type="NCBI Taxonomy" id="2915812"/>
    <lineage>
        <taxon>Bacteria</taxon>
        <taxon>Pseudomonadati</taxon>
        <taxon>Pseudomonadota</taxon>
        <taxon>Gammaproteobacteria</taxon>
        <taxon>Pseudomonadales</taxon>
        <taxon>Pseudomonadaceae</taxon>
        <taxon>Pseudomonas</taxon>
    </lineage>
</organism>
<reference evidence="3 4" key="1">
    <citation type="submission" date="2022-02" db="EMBL/GenBank/DDBJ databases">
        <title>Comparative genomics of the first Antarctic Pseudomonas spp. capable of biotransforming 2,4,6-Trinitrotoluene.</title>
        <authorList>
            <person name="Cabrera M.A."/>
            <person name="Marquez S.L."/>
            <person name="Perez-Donoso J.M."/>
        </authorList>
    </citation>
    <scope>NUCLEOTIDE SEQUENCE [LARGE SCALE GENOMIC DNA]</scope>
    <source>
        <strain evidence="3 4">TNT11</strain>
    </source>
</reference>
<keyword evidence="2" id="KW-0732">Signal</keyword>
<feature type="signal peptide" evidence="2">
    <location>
        <begin position="1"/>
        <end position="22"/>
    </location>
</feature>